<evidence type="ECO:0000313" key="1">
    <source>
        <dbReference type="EMBL" id="ASB89485.1"/>
    </source>
</evidence>
<dbReference type="Proteomes" id="UP000196877">
    <property type="component" value="Chromosome"/>
</dbReference>
<evidence type="ECO:0000313" key="2">
    <source>
        <dbReference type="Proteomes" id="UP000196877"/>
    </source>
</evidence>
<name>A0ABN5AFC9_9BACI</name>
<organism evidence="1 2">
    <name type="scientific">Bacillus sonorensis</name>
    <dbReference type="NCBI Taxonomy" id="119858"/>
    <lineage>
        <taxon>Bacteria</taxon>
        <taxon>Bacillati</taxon>
        <taxon>Bacillota</taxon>
        <taxon>Bacilli</taxon>
        <taxon>Bacillales</taxon>
        <taxon>Bacillaceae</taxon>
        <taxon>Bacillus</taxon>
    </lineage>
</organism>
<dbReference type="EMBL" id="CP021920">
    <property type="protein sequence ID" value="ASB89485.1"/>
    <property type="molecule type" value="Genomic_DNA"/>
</dbReference>
<dbReference type="RefSeq" id="WP_006638040.1">
    <property type="nucleotide sequence ID" value="NZ_BORD01000004.1"/>
</dbReference>
<keyword evidence="2" id="KW-1185">Reference proteome</keyword>
<accession>A0ABN5AFC9</accession>
<protein>
    <submittedName>
        <fullName evidence="1">Uncharacterized protein</fullName>
    </submittedName>
</protein>
<proteinExistence type="predicted"/>
<sequence length="108" mass="12552">MDLIYVEVLNDSNIRKYISLLRKTSSQPIKELKQAIESGKPVIECDYYDTEELKSLVNTIEQLLSMGASIKIYENDREITLEMVKNLIETYKGIAKEREEMDELIFGE</sequence>
<gene>
    <name evidence="1" type="ORF">S101395_02978</name>
</gene>
<reference evidence="1 2" key="1">
    <citation type="submission" date="2017-06" db="EMBL/GenBank/DDBJ databases">
        <title>Genome sequence of Bacillus sonorensis strain SRCM101395.</title>
        <authorList>
            <person name="Cho S.H."/>
        </authorList>
    </citation>
    <scope>NUCLEOTIDE SEQUENCE [LARGE SCALE GENOMIC DNA]</scope>
    <source>
        <strain evidence="1 2">SRCM101395</strain>
    </source>
</reference>